<dbReference type="PANTHER" id="PTHR11748">
    <property type="entry name" value="D-LACTATE DEHYDROGENASE"/>
    <property type="match status" value="1"/>
</dbReference>
<dbReference type="Gene3D" id="3.30.465.10">
    <property type="match status" value="1"/>
</dbReference>
<dbReference type="Pfam" id="PF01565">
    <property type="entry name" value="FAD_binding_4"/>
    <property type="match status" value="1"/>
</dbReference>
<evidence type="ECO:0000259" key="3">
    <source>
        <dbReference type="PROSITE" id="PS51387"/>
    </source>
</evidence>
<evidence type="ECO:0000313" key="4">
    <source>
        <dbReference type="EMBL" id="XBY43211.1"/>
    </source>
</evidence>
<evidence type="ECO:0000256" key="1">
    <source>
        <dbReference type="ARBA" id="ARBA00022630"/>
    </source>
</evidence>
<dbReference type="KEGG" id="mflg:ABS361_14005"/>
<evidence type="ECO:0000256" key="2">
    <source>
        <dbReference type="ARBA" id="ARBA00022827"/>
    </source>
</evidence>
<dbReference type="InterPro" id="IPR016164">
    <property type="entry name" value="FAD-linked_Oxase-like_C"/>
</dbReference>
<dbReference type="PANTHER" id="PTHR11748:SF103">
    <property type="entry name" value="GLYCOLATE OXIDASE SUBUNIT GLCE"/>
    <property type="match status" value="1"/>
</dbReference>
<keyword evidence="2" id="KW-0274">FAD</keyword>
<dbReference type="EMBL" id="CP158568">
    <property type="protein sequence ID" value="XBY43211.1"/>
    <property type="molecule type" value="Genomic_DNA"/>
</dbReference>
<name>A0AAU7X555_9HYPH</name>
<dbReference type="InterPro" id="IPR016166">
    <property type="entry name" value="FAD-bd_PCMH"/>
</dbReference>
<dbReference type="SUPFAM" id="SSF55103">
    <property type="entry name" value="FAD-linked oxidases, C-terminal domain"/>
    <property type="match status" value="1"/>
</dbReference>
<dbReference type="AlphaFoldDB" id="A0AAU7X555"/>
<dbReference type="PROSITE" id="PS51387">
    <property type="entry name" value="FAD_PCMH"/>
    <property type="match status" value="1"/>
</dbReference>
<dbReference type="InterPro" id="IPR036318">
    <property type="entry name" value="FAD-bd_PCMH-like_sf"/>
</dbReference>
<proteinExistence type="predicted"/>
<organism evidence="4">
    <name type="scientific">Methyloraptor flagellatus</name>
    <dbReference type="NCBI Taxonomy" id="3162530"/>
    <lineage>
        <taxon>Bacteria</taxon>
        <taxon>Pseudomonadati</taxon>
        <taxon>Pseudomonadota</taxon>
        <taxon>Alphaproteobacteria</taxon>
        <taxon>Hyphomicrobiales</taxon>
        <taxon>Ancalomicrobiaceae</taxon>
        <taxon>Methyloraptor</taxon>
    </lineage>
</organism>
<keyword evidence="1" id="KW-0285">Flavoprotein</keyword>
<feature type="domain" description="FAD-binding PCMH-type" evidence="3">
    <location>
        <begin position="1"/>
        <end position="183"/>
    </location>
</feature>
<dbReference type="InterPro" id="IPR016169">
    <property type="entry name" value="FAD-bd_PCMH_sub2"/>
</dbReference>
<dbReference type="GO" id="GO:0071949">
    <property type="term" value="F:FAD binding"/>
    <property type="evidence" value="ECO:0007669"/>
    <property type="project" value="InterPro"/>
</dbReference>
<dbReference type="SUPFAM" id="SSF56176">
    <property type="entry name" value="FAD-binding/transporter-associated domain-like"/>
    <property type="match status" value="1"/>
</dbReference>
<gene>
    <name evidence="4" type="ORF">ABS361_14005</name>
</gene>
<sequence>MTEHHRPETTDAVRAIIRDAVAARTPLEVVGRGTKRGLGRPVQAAAVLDTTGLAGIALYEPDELVLQAGPGTPLAEIEALAAAHGQELAFEPADYGPLYGLPAGQGTFGGAIGVNIAGPRRLSKGAARDHILGITAVTGGGEVFKSGGRVVKNVTGYDLAKLLTGAHGTLGVLTSITCKILPRPETSTTIIVAGLDDARAAEAMSAAMGSPTEVSAAAHLPAPAAAGIAEVAGLGRAATCLRLEGIPVSVAERADRLSKLLAPFGTVARLAEEPSKRLWTAIRDVRPFWPTAGATEDTAPLLWRLSLAPMAGAVAVAAVRARLPGAEAFYDWQGGLVWLAVPADTPDAGAAIVRAAVRAAGGGHATLVRAPAAVRATVAVFEPQSAALAALSARVRQAFDPETILNPGRMAASN</sequence>
<dbReference type="InterPro" id="IPR006094">
    <property type="entry name" value="Oxid_FAD_bind_N"/>
</dbReference>
<protein>
    <submittedName>
        <fullName evidence="4">FAD-binding protein</fullName>
    </submittedName>
</protein>
<accession>A0AAU7X555</accession>
<dbReference type="GO" id="GO:0003824">
    <property type="term" value="F:catalytic activity"/>
    <property type="evidence" value="ECO:0007669"/>
    <property type="project" value="InterPro"/>
</dbReference>
<reference evidence="4" key="1">
    <citation type="submission" date="2024-06" db="EMBL/GenBank/DDBJ databases">
        <title>Methylostella associata gen. nov., sp. nov., a novel Ancalomicrobiaceae-affiliated facultatively methylotrophic bacteria that feed on methanotrophs of the genus Methylococcus.</title>
        <authorList>
            <person name="Saltykova V."/>
            <person name="Danilova O.V."/>
            <person name="Oshkin I.Y."/>
            <person name="Belova S.E."/>
            <person name="Pimenov N.V."/>
            <person name="Dedysh S.N."/>
        </authorList>
    </citation>
    <scope>NUCLEOTIDE SEQUENCE</scope>
    <source>
        <strain evidence="4">S20</strain>
    </source>
</reference>